<gene>
    <name evidence="11" type="ORF">JYP53_06560</name>
</gene>
<keyword evidence="6 9" id="KW-0133">Cell shape</keyword>
<name>A0ABS3BCJ5_9GAMM</name>
<evidence type="ECO:0000256" key="3">
    <source>
        <dbReference type="ARBA" id="ARBA00022676"/>
    </source>
</evidence>
<feature type="active site" description="Nucleophile" evidence="9">
    <location>
        <position position="142"/>
    </location>
</feature>
<dbReference type="PANTHER" id="PTHR30582">
    <property type="entry name" value="L,D-TRANSPEPTIDASE"/>
    <property type="match status" value="1"/>
</dbReference>
<organism evidence="11 12">
    <name type="scientific">Marinobacter daepoensis</name>
    <dbReference type="NCBI Taxonomy" id="262077"/>
    <lineage>
        <taxon>Bacteria</taxon>
        <taxon>Pseudomonadati</taxon>
        <taxon>Pseudomonadota</taxon>
        <taxon>Gammaproteobacteria</taxon>
        <taxon>Pseudomonadales</taxon>
        <taxon>Marinobacteraceae</taxon>
        <taxon>Marinobacter</taxon>
    </lineage>
</organism>
<dbReference type="InterPro" id="IPR050979">
    <property type="entry name" value="LD-transpeptidase"/>
</dbReference>
<dbReference type="CDD" id="cd16913">
    <property type="entry name" value="YkuD_like"/>
    <property type="match status" value="1"/>
</dbReference>
<proteinExistence type="inferred from homology"/>
<dbReference type="Gene3D" id="2.40.440.10">
    <property type="entry name" value="L,D-transpeptidase catalytic domain-like"/>
    <property type="match status" value="1"/>
</dbReference>
<evidence type="ECO:0000313" key="12">
    <source>
        <dbReference type="Proteomes" id="UP000664344"/>
    </source>
</evidence>
<evidence type="ECO:0000256" key="8">
    <source>
        <dbReference type="ARBA" id="ARBA00023316"/>
    </source>
</evidence>
<comment type="caution">
    <text evidence="11">The sequence shown here is derived from an EMBL/GenBank/DDBJ whole genome shotgun (WGS) entry which is preliminary data.</text>
</comment>
<comment type="pathway">
    <text evidence="1 9">Cell wall biogenesis; peptidoglycan biosynthesis.</text>
</comment>
<evidence type="ECO:0000256" key="2">
    <source>
        <dbReference type="ARBA" id="ARBA00005992"/>
    </source>
</evidence>
<evidence type="ECO:0000259" key="10">
    <source>
        <dbReference type="PROSITE" id="PS52029"/>
    </source>
</evidence>
<comment type="similarity">
    <text evidence="2">Belongs to the YkuD family.</text>
</comment>
<dbReference type="PANTHER" id="PTHR30582:SF24">
    <property type="entry name" value="L,D-TRANSPEPTIDASE ERFK_SRFK-RELATED"/>
    <property type="match status" value="1"/>
</dbReference>
<evidence type="ECO:0000256" key="4">
    <source>
        <dbReference type="ARBA" id="ARBA00022679"/>
    </source>
</evidence>
<evidence type="ECO:0000256" key="9">
    <source>
        <dbReference type="PROSITE-ProRule" id="PRU01373"/>
    </source>
</evidence>
<dbReference type="SUPFAM" id="SSF141523">
    <property type="entry name" value="L,D-transpeptidase catalytic domain-like"/>
    <property type="match status" value="1"/>
</dbReference>
<dbReference type="Proteomes" id="UP000664344">
    <property type="component" value="Unassembled WGS sequence"/>
</dbReference>
<reference evidence="11 12" key="1">
    <citation type="submission" date="2021-02" db="EMBL/GenBank/DDBJ databases">
        <title>PHA producing bacteria isolated from coastal sediment in Guangdong, Shenzhen.</title>
        <authorList>
            <person name="Zheng W."/>
            <person name="Yu S."/>
            <person name="Huang Y."/>
        </authorList>
    </citation>
    <scope>NUCLEOTIDE SEQUENCE [LARGE SCALE GENOMIC DNA]</scope>
    <source>
        <strain evidence="11 12">TN21-5</strain>
    </source>
</reference>
<keyword evidence="4" id="KW-0808">Transferase</keyword>
<keyword evidence="5" id="KW-0378">Hydrolase</keyword>
<dbReference type="EMBL" id="JAFKDB010000008">
    <property type="protein sequence ID" value="MBN7769561.1"/>
    <property type="molecule type" value="Genomic_DNA"/>
</dbReference>
<feature type="active site" description="Proton donor/acceptor" evidence="9">
    <location>
        <position position="126"/>
    </location>
</feature>
<dbReference type="InterPro" id="IPR005490">
    <property type="entry name" value="LD_TPept_cat_dom"/>
</dbReference>
<evidence type="ECO:0000256" key="6">
    <source>
        <dbReference type="ARBA" id="ARBA00022960"/>
    </source>
</evidence>
<feature type="domain" description="L,D-TPase catalytic" evidence="10">
    <location>
        <begin position="9"/>
        <end position="166"/>
    </location>
</feature>
<sequence>MPDSMPPGVILSVDIASQSLTLTNQGGEIVARYPVSTGLNGPGQADGSGCTPLGDHYVRARIGAGEPVNTVFRGRRPTGEVYSPGLAEAYPERDWILTRILWLCGCEWGQNRGPGVDTFRRYIYIHGTPDSEPMGVARSHGCIRMRNADIVELFDRVPAGTHVRIS</sequence>
<evidence type="ECO:0000256" key="1">
    <source>
        <dbReference type="ARBA" id="ARBA00004752"/>
    </source>
</evidence>
<keyword evidence="12" id="KW-1185">Reference proteome</keyword>
<keyword evidence="8 9" id="KW-0961">Cell wall biogenesis/degradation</keyword>
<evidence type="ECO:0000313" key="11">
    <source>
        <dbReference type="EMBL" id="MBN7769561.1"/>
    </source>
</evidence>
<dbReference type="InterPro" id="IPR038063">
    <property type="entry name" value="Transpep_catalytic_dom"/>
</dbReference>
<dbReference type="Pfam" id="PF03734">
    <property type="entry name" value="YkuD"/>
    <property type="match status" value="1"/>
</dbReference>
<keyword evidence="7 9" id="KW-0573">Peptidoglycan synthesis</keyword>
<protein>
    <submittedName>
        <fullName evidence="11">L,D-transpeptidase</fullName>
    </submittedName>
</protein>
<accession>A0ABS3BCJ5</accession>
<dbReference type="RefSeq" id="WP_029653985.1">
    <property type="nucleotide sequence ID" value="NZ_JAFKDB010000008.1"/>
</dbReference>
<evidence type="ECO:0000256" key="7">
    <source>
        <dbReference type="ARBA" id="ARBA00022984"/>
    </source>
</evidence>
<dbReference type="PROSITE" id="PS52029">
    <property type="entry name" value="LD_TPASE"/>
    <property type="match status" value="1"/>
</dbReference>
<evidence type="ECO:0000256" key="5">
    <source>
        <dbReference type="ARBA" id="ARBA00022801"/>
    </source>
</evidence>
<keyword evidence="3" id="KW-0328">Glycosyltransferase</keyword>